<dbReference type="EMBL" id="JAHHUM010001756">
    <property type="protein sequence ID" value="KAK5609261.1"/>
    <property type="molecule type" value="Genomic_DNA"/>
</dbReference>
<dbReference type="AlphaFoldDB" id="A0AAV9RJT5"/>
<feature type="compositionally biased region" description="Basic residues" evidence="1">
    <location>
        <begin position="57"/>
        <end position="74"/>
    </location>
</feature>
<dbReference type="Proteomes" id="UP001311232">
    <property type="component" value="Unassembled WGS sequence"/>
</dbReference>
<sequence>MPAAQRGCTEGQIHTTNHPGRGPESQEEASEEGQCAKDRGRPHTKKRADQPAQHNKNTPHKREHTTHMPKHPRTHCAETGHTTECPVPDAPQHGTGLLPQQAPPRQPSRSQNARLPKKTKNGGPAHRKTSQKSYSPHRKEAAGTR</sequence>
<feature type="region of interest" description="Disordered" evidence="1">
    <location>
        <begin position="1"/>
        <end position="145"/>
    </location>
</feature>
<evidence type="ECO:0000313" key="2">
    <source>
        <dbReference type="EMBL" id="KAK5609261.1"/>
    </source>
</evidence>
<feature type="compositionally biased region" description="Basic residues" evidence="1">
    <location>
        <begin position="115"/>
        <end position="130"/>
    </location>
</feature>
<comment type="caution">
    <text evidence="2">The sequence shown here is derived from an EMBL/GenBank/DDBJ whole genome shotgun (WGS) entry which is preliminary data.</text>
</comment>
<protein>
    <submittedName>
        <fullName evidence="2">Uncharacterized protein</fullName>
    </submittedName>
</protein>
<proteinExistence type="predicted"/>
<gene>
    <name evidence="2" type="ORF">CRENBAI_013656</name>
</gene>
<reference evidence="2 3" key="1">
    <citation type="submission" date="2021-06" db="EMBL/GenBank/DDBJ databases">
        <authorList>
            <person name="Palmer J.M."/>
        </authorList>
    </citation>
    <scope>NUCLEOTIDE SEQUENCE [LARGE SCALE GENOMIC DNA]</scope>
    <source>
        <strain evidence="2 3">MEX-2019</strain>
        <tissue evidence="2">Muscle</tissue>
    </source>
</reference>
<evidence type="ECO:0000313" key="3">
    <source>
        <dbReference type="Proteomes" id="UP001311232"/>
    </source>
</evidence>
<organism evidence="2 3">
    <name type="scientific">Crenichthys baileyi</name>
    <name type="common">White River springfish</name>
    <dbReference type="NCBI Taxonomy" id="28760"/>
    <lineage>
        <taxon>Eukaryota</taxon>
        <taxon>Metazoa</taxon>
        <taxon>Chordata</taxon>
        <taxon>Craniata</taxon>
        <taxon>Vertebrata</taxon>
        <taxon>Euteleostomi</taxon>
        <taxon>Actinopterygii</taxon>
        <taxon>Neopterygii</taxon>
        <taxon>Teleostei</taxon>
        <taxon>Neoteleostei</taxon>
        <taxon>Acanthomorphata</taxon>
        <taxon>Ovalentaria</taxon>
        <taxon>Atherinomorphae</taxon>
        <taxon>Cyprinodontiformes</taxon>
        <taxon>Goodeidae</taxon>
        <taxon>Crenichthys</taxon>
    </lineage>
</organism>
<accession>A0AAV9RJT5</accession>
<name>A0AAV9RJT5_9TELE</name>
<evidence type="ECO:0000256" key="1">
    <source>
        <dbReference type="SAM" id="MobiDB-lite"/>
    </source>
</evidence>
<keyword evidence="3" id="KW-1185">Reference proteome</keyword>